<feature type="signal peptide" evidence="1">
    <location>
        <begin position="1"/>
        <end position="23"/>
    </location>
</feature>
<organism evidence="2 3">
    <name type="scientific">Aspergillus saccharolyticus JOP 1030-1</name>
    <dbReference type="NCBI Taxonomy" id="1450539"/>
    <lineage>
        <taxon>Eukaryota</taxon>
        <taxon>Fungi</taxon>
        <taxon>Dikarya</taxon>
        <taxon>Ascomycota</taxon>
        <taxon>Pezizomycotina</taxon>
        <taxon>Eurotiomycetes</taxon>
        <taxon>Eurotiomycetidae</taxon>
        <taxon>Eurotiales</taxon>
        <taxon>Aspergillaceae</taxon>
        <taxon>Aspergillus</taxon>
        <taxon>Aspergillus subgen. Circumdati</taxon>
    </lineage>
</organism>
<protein>
    <recommendedName>
        <fullName evidence="4">Secreted protein</fullName>
    </recommendedName>
</protein>
<dbReference type="Proteomes" id="UP000248349">
    <property type="component" value="Unassembled WGS sequence"/>
</dbReference>
<evidence type="ECO:0000256" key="1">
    <source>
        <dbReference type="SAM" id="SignalP"/>
    </source>
</evidence>
<reference evidence="2 3" key="1">
    <citation type="submission" date="2016-12" db="EMBL/GenBank/DDBJ databases">
        <title>The genomes of Aspergillus section Nigri reveals drivers in fungal speciation.</title>
        <authorList>
            <consortium name="DOE Joint Genome Institute"/>
            <person name="Vesth T.C."/>
            <person name="Nybo J."/>
            <person name="Theobald S."/>
            <person name="Brandl J."/>
            <person name="Frisvad J.C."/>
            <person name="Nielsen K.F."/>
            <person name="Lyhne E.K."/>
            <person name="Kogle M.E."/>
            <person name="Kuo A."/>
            <person name="Riley R."/>
            <person name="Clum A."/>
            <person name="Nolan M."/>
            <person name="Lipzen A."/>
            <person name="Salamov A."/>
            <person name="Henrissat B."/>
            <person name="Wiebenga A."/>
            <person name="De Vries R.P."/>
            <person name="Grigoriev I.V."/>
            <person name="Mortensen U.H."/>
            <person name="Andersen M.R."/>
            <person name="Baker S.E."/>
        </authorList>
    </citation>
    <scope>NUCLEOTIDE SEQUENCE [LARGE SCALE GENOMIC DNA]</scope>
    <source>
        <strain evidence="2 3">JOP 1030-1</strain>
    </source>
</reference>
<dbReference type="GeneID" id="37076978"/>
<keyword evidence="3" id="KW-1185">Reference proteome</keyword>
<gene>
    <name evidence="2" type="ORF">BP01DRAFT_359713</name>
</gene>
<dbReference type="RefSeq" id="XP_025428080.1">
    <property type="nucleotide sequence ID" value="XM_025575750.1"/>
</dbReference>
<proteinExistence type="predicted"/>
<dbReference type="EMBL" id="KZ821255">
    <property type="protein sequence ID" value="PYH42098.1"/>
    <property type="molecule type" value="Genomic_DNA"/>
</dbReference>
<evidence type="ECO:0000313" key="2">
    <source>
        <dbReference type="EMBL" id="PYH42098.1"/>
    </source>
</evidence>
<feature type="non-terminal residue" evidence="2">
    <location>
        <position position="1"/>
    </location>
</feature>
<accession>A0A318ZPQ4</accession>
<dbReference type="AlphaFoldDB" id="A0A318ZPQ4"/>
<keyword evidence="1" id="KW-0732">Signal</keyword>
<feature type="chain" id="PRO_5016335132" description="Secreted protein" evidence="1">
    <location>
        <begin position="24"/>
        <end position="130"/>
    </location>
</feature>
<sequence length="130" mass="14541">MLFLRPCIIFVFTIAFDPLLSTGKDTELLTLFEGREEGNARKPGVIIILGWKPRLFPSSSHLRFSLLSCCFFKTSLCAKTRSPLDLDGGEGDLRGREGLRILNPRDKEVTKCGPASDRNGWGFAIVACYW</sequence>
<evidence type="ECO:0000313" key="3">
    <source>
        <dbReference type="Proteomes" id="UP000248349"/>
    </source>
</evidence>
<name>A0A318ZPQ4_9EURO</name>
<evidence type="ECO:0008006" key="4">
    <source>
        <dbReference type="Google" id="ProtNLM"/>
    </source>
</evidence>